<evidence type="ECO:0000313" key="8">
    <source>
        <dbReference type="Proteomes" id="UP000075714"/>
    </source>
</evidence>
<protein>
    <recommendedName>
        <fullName evidence="5">Glycine cleavage system H protein</fullName>
    </recommendedName>
</protein>
<dbReference type="Pfam" id="PF01597">
    <property type="entry name" value="GCV_H"/>
    <property type="match status" value="1"/>
</dbReference>
<dbReference type="HAMAP" id="MF_00272">
    <property type="entry name" value="GcvH"/>
    <property type="match status" value="1"/>
</dbReference>
<dbReference type="InterPro" id="IPR003016">
    <property type="entry name" value="2-oxoA_DH_lipoyl-BS"/>
</dbReference>
<comment type="function">
    <text evidence="5">The H protein shuttles the methylamine group of glycine from the P protein to the T protein.</text>
</comment>
<feature type="modified residue" description="N6-lipoyllysine" evidence="4">
    <location>
        <position position="95"/>
    </location>
</feature>
<dbReference type="STRING" id="33097.A0A150GSX9"/>
<dbReference type="Proteomes" id="UP000075714">
    <property type="component" value="Unassembled WGS sequence"/>
</dbReference>
<keyword evidence="5" id="KW-0496">Mitochondrion</keyword>
<dbReference type="InterPro" id="IPR033753">
    <property type="entry name" value="GCV_H/Fam206"/>
</dbReference>
<reference evidence="8" key="1">
    <citation type="journal article" date="2016" name="Nat. Commun.">
        <title>The Gonium pectorale genome demonstrates co-option of cell cycle regulation during the evolution of multicellularity.</title>
        <authorList>
            <person name="Hanschen E.R."/>
            <person name="Marriage T.N."/>
            <person name="Ferris P.J."/>
            <person name="Hamaji T."/>
            <person name="Toyoda A."/>
            <person name="Fujiyama A."/>
            <person name="Neme R."/>
            <person name="Noguchi H."/>
            <person name="Minakuchi Y."/>
            <person name="Suzuki M."/>
            <person name="Kawai-Toyooka H."/>
            <person name="Smith D.R."/>
            <person name="Sparks H."/>
            <person name="Anderson J."/>
            <person name="Bakaric R."/>
            <person name="Luria V."/>
            <person name="Karger A."/>
            <person name="Kirschner M.W."/>
            <person name="Durand P.M."/>
            <person name="Michod R.E."/>
            <person name="Nozaki H."/>
            <person name="Olson B.J."/>
        </authorList>
    </citation>
    <scope>NUCLEOTIDE SEQUENCE [LARGE SCALE GENOMIC DNA]</scope>
    <source>
        <strain evidence="8">NIES-2863</strain>
    </source>
</reference>
<keyword evidence="3 5" id="KW-0809">Transit peptide</keyword>
<comment type="subcellular location">
    <subcellularLocation>
        <location evidence="5">Mitochondrion</location>
    </subcellularLocation>
</comment>
<sequence>MALRAFGSVALGKLGLQTQVWQSASLIANRAYATVEKGYKYAASHEWVKVDGDVGTVGISDHAQTELGDVVYVELPDVGRTVTKGESFGVVESVKAASDVYSPVSGEVLEVNQALADKPATVNTSPFADGWIMKVKLSNKGELSALLDADAYAKECEKH</sequence>
<dbReference type="InterPro" id="IPR017453">
    <property type="entry name" value="GCV_H_sub"/>
</dbReference>
<accession>A0A150GSX9</accession>
<dbReference type="PANTHER" id="PTHR11715">
    <property type="entry name" value="GLYCINE CLEAVAGE SYSTEM H PROTEIN"/>
    <property type="match status" value="1"/>
</dbReference>
<dbReference type="SUPFAM" id="SSF51230">
    <property type="entry name" value="Single hybrid motif"/>
    <property type="match status" value="1"/>
</dbReference>
<keyword evidence="8" id="KW-1185">Reference proteome</keyword>
<comment type="caution">
    <text evidence="7">The sequence shown here is derived from an EMBL/GenBank/DDBJ whole genome shotgun (WGS) entry which is preliminary data.</text>
</comment>
<feature type="domain" description="Lipoyl-binding" evidence="6">
    <location>
        <begin position="54"/>
        <end position="136"/>
    </location>
</feature>
<dbReference type="OrthoDB" id="10264154at2759"/>
<evidence type="ECO:0000256" key="2">
    <source>
        <dbReference type="ARBA" id="ARBA00022823"/>
    </source>
</evidence>
<dbReference type="PROSITE" id="PS50968">
    <property type="entry name" value="BIOTINYL_LIPOYL"/>
    <property type="match status" value="1"/>
</dbReference>
<keyword evidence="2 4" id="KW-0450">Lipoyl</keyword>
<evidence type="ECO:0000259" key="6">
    <source>
        <dbReference type="PROSITE" id="PS50968"/>
    </source>
</evidence>
<name>A0A150GSX9_GONPE</name>
<dbReference type="Gene3D" id="2.40.50.100">
    <property type="match status" value="1"/>
</dbReference>
<dbReference type="GO" id="GO:0019464">
    <property type="term" value="P:glycine decarboxylation via glycine cleavage system"/>
    <property type="evidence" value="ECO:0007669"/>
    <property type="project" value="UniProtKB-UniRule"/>
</dbReference>
<dbReference type="GO" id="GO:0009249">
    <property type="term" value="P:protein lipoylation"/>
    <property type="evidence" value="ECO:0007669"/>
    <property type="project" value="TreeGrafter"/>
</dbReference>
<evidence type="ECO:0000256" key="4">
    <source>
        <dbReference type="PIRSR" id="PIRSR617453-50"/>
    </source>
</evidence>
<dbReference type="NCBIfam" id="NF002270">
    <property type="entry name" value="PRK01202.1"/>
    <property type="match status" value="1"/>
</dbReference>
<comment type="subunit">
    <text evidence="5">The glycine cleavage system is composed of four proteins: P, T, L and H.</text>
</comment>
<dbReference type="InterPro" id="IPR002930">
    <property type="entry name" value="GCV_H"/>
</dbReference>
<evidence type="ECO:0000256" key="5">
    <source>
        <dbReference type="RuleBase" id="RU364055"/>
    </source>
</evidence>
<organism evidence="7 8">
    <name type="scientific">Gonium pectorale</name>
    <name type="common">Green alga</name>
    <dbReference type="NCBI Taxonomy" id="33097"/>
    <lineage>
        <taxon>Eukaryota</taxon>
        <taxon>Viridiplantae</taxon>
        <taxon>Chlorophyta</taxon>
        <taxon>core chlorophytes</taxon>
        <taxon>Chlorophyceae</taxon>
        <taxon>CS clade</taxon>
        <taxon>Chlamydomonadales</taxon>
        <taxon>Volvocaceae</taxon>
        <taxon>Gonium</taxon>
    </lineage>
</organism>
<evidence type="ECO:0000313" key="7">
    <source>
        <dbReference type="EMBL" id="KXZ52957.1"/>
    </source>
</evidence>
<dbReference type="PANTHER" id="PTHR11715:SF3">
    <property type="entry name" value="GLYCINE CLEAVAGE SYSTEM H PROTEIN-RELATED"/>
    <property type="match status" value="1"/>
</dbReference>
<dbReference type="InterPro" id="IPR011053">
    <property type="entry name" value="Single_hybrid_motif"/>
</dbReference>
<evidence type="ECO:0000256" key="3">
    <source>
        <dbReference type="ARBA" id="ARBA00022946"/>
    </source>
</evidence>
<dbReference type="CDD" id="cd06848">
    <property type="entry name" value="GCS_H"/>
    <property type="match status" value="1"/>
</dbReference>
<dbReference type="GO" id="GO:0005960">
    <property type="term" value="C:glycine cleavage complex"/>
    <property type="evidence" value="ECO:0007669"/>
    <property type="project" value="UniProtKB-UniRule"/>
</dbReference>
<comment type="similarity">
    <text evidence="1 5">Belongs to the GcvH family.</text>
</comment>
<evidence type="ECO:0000256" key="1">
    <source>
        <dbReference type="ARBA" id="ARBA00009249"/>
    </source>
</evidence>
<dbReference type="InterPro" id="IPR000089">
    <property type="entry name" value="Biotin_lipoyl"/>
</dbReference>
<dbReference type="EMBL" id="LSYV01000009">
    <property type="protein sequence ID" value="KXZ52957.1"/>
    <property type="molecule type" value="Genomic_DNA"/>
</dbReference>
<dbReference type="PROSITE" id="PS00189">
    <property type="entry name" value="LIPOYL"/>
    <property type="match status" value="1"/>
</dbReference>
<dbReference type="AlphaFoldDB" id="A0A150GSX9"/>
<proteinExistence type="inferred from homology"/>
<dbReference type="NCBIfam" id="TIGR00527">
    <property type="entry name" value="gcvH"/>
    <property type="match status" value="1"/>
</dbReference>
<dbReference type="GO" id="GO:0005739">
    <property type="term" value="C:mitochondrion"/>
    <property type="evidence" value="ECO:0007669"/>
    <property type="project" value="UniProtKB-SubCell"/>
</dbReference>
<gene>
    <name evidence="7" type="ORF">GPECTOR_8g330</name>
</gene>
<comment type="cofactor">
    <cofactor evidence="5">
        <name>(R)-lipoate</name>
        <dbReference type="ChEBI" id="CHEBI:83088"/>
    </cofactor>
    <text evidence="5">Binds 1 lipoyl cofactor covalently.</text>
</comment>